<dbReference type="EMBL" id="LLXJ01002907">
    <property type="protein sequence ID" value="PKB97944.1"/>
    <property type="molecule type" value="Genomic_DNA"/>
</dbReference>
<evidence type="ECO:0000313" key="1">
    <source>
        <dbReference type="EMBL" id="PKB97944.1"/>
    </source>
</evidence>
<sequence>MQGVIQRLKFMTKMEYLTLIETKVMLRDYKIQLYAKHLVFKRIKYLLMINYPSHQKKENYHLLIVEHLLDQRKIMKELKIFYQTMKKKHFLKRFIKKISS</sequence>
<name>A0A2N0NTN7_9GLOM</name>
<proteinExistence type="predicted"/>
<comment type="caution">
    <text evidence="1">The sequence shown here is derived from an EMBL/GenBank/DDBJ whole genome shotgun (WGS) entry which is preliminary data.</text>
</comment>
<dbReference type="AlphaFoldDB" id="A0A2N0NTN7"/>
<gene>
    <name evidence="1" type="ORF">RhiirA5_506413</name>
</gene>
<evidence type="ECO:0000313" key="2">
    <source>
        <dbReference type="Proteomes" id="UP000232722"/>
    </source>
</evidence>
<reference evidence="1 2" key="1">
    <citation type="submission" date="2016-04" db="EMBL/GenBank/DDBJ databases">
        <title>Genome analyses suggest a sexual origin of heterokaryosis in a supposedly ancient asexual fungus.</title>
        <authorList>
            <person name="Ropars J."/>
            <person name="Sedzielewska K."/>
            <person name="Noel J."/>
            <person name="Charron P."/>
            <person name="Farinelli L."/>
            <person name="Marton T."/>
            <person name="Kruger M."/>
            <person name="Pelin A."/>
            <person name="Brachmann A."/>
            <person name="Corradi N."/>
        </authorList>
    </citation>
    <scope>NUCLEOTIDE SEQUENCE [LARGE SCALE GENOMIC DNA]</scope>
    <source>
        <strain evidence="1 2">A5</strain>
    </source>
</reference>
<reference evidence="1 2" key="2">
    <citation type="submission" date="2017-09" db="EMBL/GenBank/DDBJ databases">
        <title>Extensive intraspecific genome diversity in a model arbuscular mycorrhizal fungus.</title>
        <authorList>
            <person name="Chen E.C."/>
            <person name="Morin E."/>
            <person name="Beaudet D."/>
            <person name="Noel J."/>
            <person name="Ndikumana S."/>
            <person name="Charron P."/>
            <person name="St-Onge C."/>
            <person name="Giorgi J."/>
            <person name="Grigoriev I.V."/>
            <person name="Roux C."/>
            <person name="Martin F.M."/>
            <person name="Corradi N."/>
        </authorList>
    </citation>
    <scope>NUCLEOTIDE SEQUENCE [LARGE SCALE GENOMIC DNA]</scope>
    <source>
        <strain evidence="1 2">A5</strain>
    </source>
</reference>
<dbReference type="Proteomes" id="UP000232722">
    <property type="component" value="Unassembled WGS sequence"/>
</dbReference>
<accession>A0A2N0NTN7</accession>
<organism evidence="1 2">
    <name type="scientific">Rhizophagus irregularis</name>
    <dbReference type="NCBI Taxonomy" id="588596"/>
    <lineage>
        <taxon>Eukaryota</taxon>
        <taxon>Fungi</taxon>
        <taxon>Fungi incertae sedis</taxon>
        <taxon>Mucoromycota</taxon>
        <taxon>Glomeromycotina</taxon>
        <taxon>Glomeromycetes</taxon>
        <taxon>Glomerales</taxon>
        <taxon>Glomeraceae</taxon>
        <taxon>Rhizophagus</taxon>
    </lineage>
</organism>
<protein>
    <submittedName>
        <fullName evidence="1">Uncharacterized protein</fullName>
    </submittedName>
</protein>